<dbReference type="AlphaFoldDB" id="A0A7K1FQY7"/>
<accession>A0A7K1FQY7</accession>
<dbReference type="PRINTS" id="PR00301">
    <property type="entry name" value="HEATSHOCK70"/>
</dbReference>
<feature type="region of interest" description="Disordered" evidence="7">
    <location>
        <begin position="530"/>
        <end position="585"/>
    </location>
</feature>
<evidence type="ECO:0000256" key="6">
    <source>
        <dbReference type="RuleBase" id="RU003322"/>
    </source>
</evidence>
<dbReference type="PROSITE" id="PS01036">
    <property type="entry name" value="HSP70_3"/>
    <property type="match status" value="1"/>
</dbReference>
<keyword evidence="8" id="KW-0812">Transmembrane</keyword>
<keyword evidence="8" id="KW-0472">Membrane</keyword>
<keyword evidence="2 6" id="KW-0547">Nucleotide-binding</keyword>
<evidence type="ECO:0000256" key="7">
    <source>
        <dbReference type="SAM" id="MobiDB-lite"/>
    </source>
</evidence>
<keyword evidence="8" id="KW-1133">Transmembrane helix</keyword>
<feature type="compositionally biased region" description="Low complexity" evidence="7">
    <location>
        <begin position="406"/>
        <end position="468"/>
    </location>
</feature>
<dbReference type="Gene3D" id="3.90.640.10">
    <property type="entry name" value="Actin, Chain A, domain 4"/>
    <property type="match status" value="1"/>
</dbReference>
<dbReference type="RefSeq" id="WP_322098279.1">
    <property type="nucleotide sequence ID" value="NZ_WLYK01000009.1"/>
</dbReference>
<evidence type="ECO:0000256" key="3">
    <source>
        <dbReference type="ARBA" id="ARBA00022840"/>
    </source>
</evidence>
<keyword evidence="3 6" id="KW-0067">ATP-binding</keyword>
<dbReference type="PANTHER" id="PTHR19375">
    <property type="entry name" value="HEAT SHOCK PROTEIN 70KDA"/>
    <property type="match status" value="1"/>
</dbReference>
<keyword evidence="5" id="KW-0143">Chaperone</keyword>
<dbReference type="GO" id="GO:0005524">
    <property type="term" value="F:ATP binding"/>
    <property type="evidence" value="ECO:0007669"/>
    <property type="project" value="UniProtKB-KW"/>
</dbReference>
<dbReference type="Proteomes" id="UP000460221">
    <property type="component" value="Unassembled WGS sequence"/>
</dbReference>
<keyword evidence="4" id="KW-0346">Stress response</keyword>
<dbReference type="EMBL" id="WLYK01000009">
    <property type="protein sequence ID" value="MTD16558.1"/>
    <property type="molecule type" value="Genomic_DNA"/>
</dbReference>
<feature type="region of interest" description="Disordered" evidence="7">
    <location>
        <begin position="352"/>
        <end position="499"/>
    </location>
</feature>
<evidence type="ECO:0000313" key="9">
    <source>
        <dbReference type="EMBL" id="MTD16558.1"/>
    </source>
</evidence>
<evidence type="ECO:0000313" key="10">
    <source>
        <dbReference type="Proteomes" id="UP000460221"/>
    </source>
</evidence>
<dbReference type="InterPro" id="IPR018181">
    <property type="entry name" value="Heat_shock_70_CS"/>
</dbReference>
<reference evidence="9 10" key="1">
    <citation type="submission" date="2019-11" db="EMBL/GenBank/DDBJ databases">
        <authorList>
            <person name="Jiang L.-Q."/>
        </authorList>
    </citation>
    <scope>NUCLEOTIDE SEQUENCE [LARGE SCALE GENOMIC DNA]</scope>
    <source>
        <strain evidence="9 10">YIM 132087</strain>
    </source>
</reference>
<proteinExistence type="inferred from homology"/>
<evidence type="ECO:0000256" key="5">
    <source>
        <dbReference type="ARBA" id="ARBA00023186"/>
    </source>
</evidence>
<keyword evidence="10" id="KW-1185">Reference proteome</keyword>
<dbReference type="InterPro" id="IPR043129">
    <property type="entry name" value="ATPase_NBD"/>
</dbReference>
<evidence type="ECO:0000256" key="1">
    <source>
        <dbReference type="ARBA" id="ARBA00007381"/>
    </source>
</evidence>
<feature type="compositionally biased region" description="Gly residues" evidence="7">
    <location>
        <begin position="534"/>
        <end position="544"/>
    </location>
</feature>
<feature type="compositionally biased region" description="Low complexity" evidence="7">
    <location>
        <begin position="545"/>
        <end position="563"/>
    </location>
</feature>
<name>A0A7K1FQY7_9ACTN</name>
<organism evidence="9 10">
    <name type="scientific">Nakamurella alba</name>
    <dbReference type="NCBI Taxonomy" id="2665158"/>
    <lineage>
        <taxon>Bacteria</taxon>
        <taxon>Bacillati</taxon>
        <taxon>Actinomycetota</taxon>
        <taxon>Actinomycetes</taxon>
        <taxon>Nakamurellales</taxon>
        <taxon>Nakamurellaceae</taxon>
        <taxon>Nakamurella</taxon>
    </lineage>
</organism>
<dbReference type="GO" id="GO:0140662">
    <property type="term" value="F:ATP-dependent protein folding chaperone"/>
    <property type="evidence" value="ECO:0007669"/>
    <property type="project" value="InterPro"/>
</dbReference>
<protein>
    <submittedName>
        <fullName evidence="9">Hsp70 family protein</fullName>
    </submittedName>
</protein>
<evidence type="ECO:0000256" key="8">
    <source>
        <dbReference type="SAM" id="Phobius"/>
    </source>
</evidence>
<dbReference type="Pfam" id="PF00012">
    <property type="entry name" value="HSP70"/>
    <property type="match status" value="1"/>
</dbReference>
<dbReference type="SUPFAM" id="SSF53067">
    <property type="entry name" value="Actin-like ATPase domain"/>
    <property type="match status" value="2"/>
</dbReference>
<comment type="caution">
    <text evidence="9">The sequence shown here is derived from an EMBL/GenBank/DDBJ whole genome shotgun (WGS) entry which is preliminary data.</text>
</comment>
<feature type="transmembrane region" description="Helical" evidence="8">
    <location>
        <begin position="508"/>
        <end position="527"/>
    </location>
</feature>
<dbReference type="InterPro" id="IPR013126">
    <property type="entry name" value="Hsp_70_fam"/>
</dbReference>
<comment type="similarity">
    <text evidence="1 6">Belongs to the heat shock protein 70 family.</text>
</comment>
<evidence type="ECO:0000256" key="4">
    <source>
        <dbReference type="ARBA" id="ARBA00023016"/>
    </source>
</evidence>
<gene>
    <name evidence="9" type="ORF">GIS00_21710</name>
</gene>
<evidence type="ECO:0000256" key="2">
    <source>
        <dbReference type="ARBA" id="ARBA00022741"/>
    </source>
</evidence>
<dbReference type="Gene3D" id="3.30.420.40">
    <property type="match status" value="2"/>
</dbReference>
<sequence>MDVLGLDFGTSNTVAVLRSEGREPRVLSIDGSGWMPSCVYVDDDGSLAVGRDAERKARLAPERFEANPKRRIDDGEMLLGVRVVPVVDAIAAVLARVAEEARRQLNGRSPDEVHLTHPAQWGSARQNVLLAAARAAGLGPEIVLMPEPVAAAAHFASLPGKSLPEGASLAVYDLGGGTFDVAVVTSTPTGFSVLAEAGLPDVGGIDFDQAVVDHLGSRLSAADPARWQAIMRPRTAADRRAARTLREDVRAAKETLSRYAQTDLTLPEPFEDTLLTRREFDGLIRPVVARTVDLVATTVARAGLDPARLAGVYLVGGSSRIPLVATMITERLGVVATTLDQPETSVAMGAALAPAGSRPQTRTAFVPGAPEIPGRPSATGSVPAAPPSMPQSGQPQPAQPQPAQPQPGQSQSGQPQSGQRPPAAAGPAVPSAPPAQQGFAPAAAPYPAAGGYQPPAAPVQQPAWSAAPPSGPMPSAPFSGGPPAYVPGHPGQGGGDGGAAARKRRMQLLIAAAVVVVLGVVTTVILLNRSSGNEAGGGGTGPGTTGPALPPVTTGPGTTGPVGPTSPPVTTDPPVTSPAAGDCGEPDSRGITACMTATTGQLFGAMSCTKDLSGFEDQDQARQVEALLTTYTLCRESSDTFGLVSMQADNMADLQAAAGVVTQNATQVGSGTWSTENGEQGNYIYATLEGEGIVYWDGGAATPVINFMTATTGTQSTAESMFEAWKQLFPATLG</sequence>